<gene>
    <name evidence="1" type="ORF">OFUS_LOCUS4714</name>
</gene>
<name>A0A8J1THX1_OWEFU</name>
<evidence type="ECO:0000313" key="1">
    <source>
        <dbReference type="EMBL" id="CAH1777710.1"/>
    </source>
</evidence>
<keyword evidence="2" id="KW-1185">Reference proteome</keyword>
<sequence length="278" mass="31477">MALYFTAATVILSISIHGYNAKFPDAYISDFIPENYKDEYMEVGGRNKRSVVFSGVEPEGEEVLNRLNNIMNNASISAESKQRLEAALSSIGKGQSSGGGDGIVRGRSFGKSGIAVHRGSIGVMDKRLWPVDLRPMTTPRPQLHATQCCCKVAVPPLSRLTSRRVTRSRSAYRRVRAGSRRCGFAGWRRCTQWRNQQYPIYYHQTVYTAYYTQRLCPKDKEVCCRGFVPYKRCCTNIREMKRLLDLFEHQRDQFDSLREFLIAQGHNPDAGCPKSCGP</sequence>
<evidence type="ECO:0000313" key="2">
    <source>
        <dbReference type="Proteomes" id="UP000749559"/>
    </source>
</evidence>
<organism evidence="1 2">
    <name type="scientific">Owenia fusiformis</name>
    <name type="common">Polychaete worm</name>
    <dbReference type="NCBI Taxonomy" id="6347"/>
    <lineage>
        <taxon>Eukaryota</taxon>
        <taxon>Metazoa</taxon>
        <taxon>Spiralia</taxon>
        <taxon>Lophotrochozoa</taxon>
        <taxon>Annelida</taxon>
        <taxon>Polychaeta</taxon>
        <taxon>Sedentaria</taxon>
        <taxon>Canalipalpata</taxon>
        <taxon>Sabellida</taxon>
        <taxon>Oweniida</taxon>
        <taxon>Oweniidae</taxon>
        <taxon>Owenia</taxon>
    </lineage>
</organism>
<proteinExistence type="predicted"/>
<accession>A0A8J1THX1</accession>
<dbReference type="AlphaFoldDB" id="A0A8J1THX1"/>
<dbReference type="EMBL" id="CAIIXF020000002">
    <property type="protein sequence ID" value="CAH1777710.1"/>
    <property type="molecule type" value="Genomic_DNA"/>
</dbReference>
<comment type="caution">
    <text evidence="1">The sequence shown here is derived from an EMBL/GenBank/DDBJ whole genome shotgun (WGS) entry which is preliminary data.</text>
</comment>
<protein>
    <submittedName>
        <fullName evidence="1">Uncharacterized protein</fullName>
    </submittedName>
</protein>
<reference evidence="1" key="1">
    <citation type="submission" date="2022-03" db="EMBL/GenBank/DDBJ databases">
        <authorList>
            <person name="Martin C."/>
        </authorList>
    </citation>
    <scope>NUCLEOTIDE SEQUENCE</scope>
</reference>
<dbReference type="Proteomes" id="UP000749559">
    <property type="component" value="Unassembled WGS sequence"/>
</dbReference>